<accession>A0A4R6MCE4</accession>
<keyword evidence="2" id="KW-1185">Reference proteome</keyword>
<dbReference type="AlphaFoldDB" id="A0A4R6MCE4"/>
<proteinExistence type="predicted"/>
<dbReference type="OrthoDB" id="6105048at2"/>
<gene>
    <name evidence="1" type="ORF">DFP79_1548</name>
</gene>
<organism evidence="1 2">
    <name type="scientific">Marinomonas balearica</name>
    <dbReference type="NCBI Taxonomy" id="491947"/>
    <lineage>
        <taxon>Bacteria</taxon>
        <taxon>Pseudomonadati</taxon>
        <taxon>Pseudomonadota</taxon>
        <taxon>Gammaproteobacteria</taxon>
        <taxon>Oceanospirillales</taxon>
        <taxon>Oceanospirillaceae</taxon>
        <taxon>Marinomonas</taxon>
    </lineage>
</organism>
<dbReference type="EMBL" id="SNXC01000011">
    <property type="protein sequence ID" value="TDO97919.1"/>
    <property type="molecule type" value="Genomic_DNA"/>
</dbReference>
<name>A0A4R6MCE4_9GAMM</name>
<dbReference type="Proteomes" id="UP000294656">
    <property type="component" value="Unassembled WGS sequence"/>
</dbReference>
<dbReference type="RefSeq" id="WP_133503338.1">
    <property type="nucleotide sequence ID" value="NZ_SNXC01000011.1"/>
</dbReference>
<evidence type="ECO:0000313" key="2">
    <source>
        <dbReference type="Proteomes" id="UP000294656"/>
    </source>
</evidence>
<reference evidence="1 2" key="1">
    <citation type="submission" date="2019-03" db="EMBL/GenBank/DDBJ databases">
        <title>Genomic Encyclopedia of Type Strains, Phase III (KMG-III): the genomes of soil and plant-associated and newly described type strains.</title>
        <authorList>
            <person name="Whitman W."/>
        </authorList>
    </citation>
    <scope>NUCLEOTIDE SEQUENCE [LARGE SCALE GENOMIC DNA]</scope>
    <source>
        <strain evidence="1 2">CECT 7378</strain>
    </source>
</reference>
<evidence type="ECO:0008006" key="3">
    <source>
        <dbReference type="Google" id="ProtNLM"/>
    </source>
</evidence>
<comment type="caution">
    <text evidence="1">The sequence shown here is derived from an EMBL/GenBank/DDBJ whole genome shotgun (WGS) entry which is preliminary data.</text>
</comment>
<evidence type="ECO:0000313" key="1">
    <source>
        <dbReference type="EMBL" id="TDO97919.1"/>
    </source>
</evidence>
<dbReference type="PROSITE" id="PS51257">
    <property type="entry name" value="PROKAR_LIPOPROTEIN"/>
    <property type="match status" value="1"/>
</dbReference>
<sequence>MLNLGQKSNLEVGFLRQCLQLCVFLSAVFLLSGCSTASNKSNFEEKRQETQVELSGKLEALWVRAHIIPDLQRGAPLVSGTDRGQQAILQQNSANLQLANGLLASLNKRVAERKLDAKLGDVITLTLVLASDKNQRQFSSAPLRIWRGDAREWELRNASGESLAMQVVWNEQGPLYIEGQHVADVSLTMPKTPFMTNVFYYGEAVVAQKALSLLLSIDVAP</sequence>
<protein>
    <recommendedName>
        <fullName evidence="3">Lipoprotein</fullName>
    </recommendedName>
</protein>